<accession>A0ABV4QLE5</accession>
<protein>
    <submittedName>
        <fullName evidence="7">ABC transporter substrate-binding protein</fullName>
    </submittedName>
</protein>
<evidence type="ECO:0000313" key="7">
    <source>
        <dbReference type="EMBL" id="MFA1543357.1"/>
    </source>
</evidence>
<feature type="chain" id="PRO_5046476010" evidence="5">
    <location>
        <begin position="27"/>
        <end position="332"/>
    </location>
</feature>
<dbReference type="PROSITE" id="PS50983">
    <property type="entry name" value="FE_B12_PBP"/>
    <property type="match status" value="1"/>
</dbReference>
<comment type="subcellular location">
    <subcellularLocation>
        <location evidence="1">Cell envelope</location>
    </subcellularLocation>
</comment>
<feature type="signal peptide" evidence="5">
    <location>
        <begin position="1"/>
        <end position="26"/>
    </location>
</feature>
<dbReference type="InterPro" id="IPR002491">
    <property type="entry name" value="ABC_transptr_periplasmic_BD"/>
</dbReference>
<keyword evidence="8" id="KW-1185">Reference proteome</keyword>
<evidence type="ECO:0000313" key="8">
    <source>
        <dbReference type="Proteomes" id="UP001569963"/>
    </source>
</evidence>
<proteinExistence type="inferred from homology"/>
<evidence type="ECO:0000259" key="6">
    <source>
        <dbReference type="PROSITE" id="PS50983"/>
    </source>
</evidence>
<dbReference type="EMBL" id="JAXCEI010000018">
    <property type="protein sequence ID" value="MFA1543357.1"/>
    <property type="molecule type" value="Genomic_DNA"/>
</dbReference>
<reference evidence="7 8" key="1">
    <citation type="submission" date="2023-11" db="EMBL/GenBank/DDBJ databases">
        <title>Actinomadura monticuli sp. nov., isolated from volcanic ash.</title>
        <authorList>
            <person name="Lee S.D."/>
            <person name="Yang H."/>
            <person name="Kim I.S."/>
        </authorList>
    </citation>
    <scope>NUCLEOTIDE SEQUENCE [LARGE SCALE GENOMIC DNA]</scope>
    <source>
        <strain evidence="7 8">DLS-62</strain>
    </source>
</reference>
<dbReference type="PANTHER" id="PTHR30532:SF25">
    <property type="entry name" value="IRON(III) DICITRATE-BINDING PERIPLASMIC PROTEIN"/>
    <property type="match status" value="1"/>
</dbReference>
<keyword evidence="3" id="KW-0813">Transport</keyword>
<dbReference type="PROSITE" id="PS51257">
    <property type="entry name" value="PROKAR_LIPOPROTEIN"/>
    <property type="match status" value="1"/>
</dbReference>
<evidence type="ECO:0000256" key="4">
    <source>
        <dbReference type="ARBA" id="ARBA00022729"/>
    </source>
</evidence>
<evidence type="ECO:0000256" key="1">
    <source>
        <dbReference type="ARBA" id="ARBA00004196"/>
    </source>
</evidence>
<dbReference type="PANTHER" id="PTHR30532">
    <property type="entry name" value="IRON III DICITRATE-BINDING PERIPLASMIC PROTEIN"/>
    <property type="match status" value="1"/>
</dbReference>
<evidence type="ECO:0000256" key="5">
    <source>
        <dbReference type="SAM" id="SignalP"/>
    </source>
</evidence>
<dbReference type="Gene3D" id="3.40.50.1980">
    <property type="entry name" value="Nitrogenase molybdenum iron protein domain"/>
    <property type="match status" value="2"/>
</dbReference>
<evidence type="ECO:0000256" key="2">
    <source>
        <dbReference type="ARBA" id="ARBA00008814"/>
    </source>
</evidence>
<evidence type="ECO:0000256" key="3">
    <source>
        <dbReference type="ARBA" id="ARBA00022448"/>
    </source>
</evidence>
<dbReference type="Proteomes" id="UP001569963">
    <property type="component" value="Unassembled WGS sequence"/>
</dbReference>
<feature type="domain" description="Fe/B12 periplasmic-binding" evidence="6">
    <location>
        <begin position="56"/>
        <end position="332"/>
    </location>
</feature>
<dbReference type="SUPFAM" id="SSF53807">
    <property type="entry name" value="Helical backbone' metal receptor"/>
    <property type="match status" value="1"/>
</dbReference>
<gene>
    <name evidence="7" type="ORF">SM611_30895</name>
</gene>
<sequence>MHSRKPWRLAGALAAALVLATACGSAGPDSESGGSAGTRVFAADNGKVTIPADPQRVVATGYAVPVLIEAEAKLVGISSWKRGLAMMSAEERRTYDGLTKIAGEAAAETNYEAIAKTRPDLIVVGVPMPVLGDLDMKRLQSIAPVAVVGPTLPNSWRTLSSRQADAAGRAGRLAESKAAYEKKAGELKAKYADALAGLKFGHLGAYGDRSAGTFLREFADSWGTNIPQDVGATYYGQVKKKGGGSNDVSETPSLEELPDSFGEADAITYTLQPDGKPAPEVQYVLDSKLWKNLPAVKAGKVFPLRYTEAATYGSAMRTLDEIDTVFAPLLKK</sequence>
<dbReference type="Pfam" id="PF01497">
    <property type="entry name" value="Peripla_BP_2"/>
    <property type="match status" value="1"/>
</dbReference>
<organism evidence="7 8">
    <name type="scientific">Actinomadura monticuli</name>
    <dbReference type="NCBI Taxonomy" id="3097367"/>
    <lineage>
        <taxon>Bacteria</taxon>
        <taxon>Bacillati</taxon>
        <taxon>Actinomycetota</taxon>
        <taxon>Actinomycetes</taxon>
        <taxon>Streptosporangiales</taxon>
        <taxon>Thermomonosporaceae</taxon>
        <taxon>Actinomadura</taxon>
    </lineage>
</organism>
<comment type="similarity">
    <text evidence="2">Belongs to the bacterial solute-binding protein 8 family.</text>
</comment>
<dbReference type="InterPro" id="IPR051313">
    <property type="entry name" value="Bact_iron-sidero_bind"/>
</dbReference>
<comment type="caution">
    <text evidence="7">The sequence shown here is derived from an EMBL/GenBank/DDBJ whole genome shotgun (WGS) entry which is preliminary data.</text>
</comment>
<dbReference type="RefSeq" id="WP_371953859.1">
    <property type="nucleotide sequence ID" value="NZ_JAXCEI010000018.1"/>
</dbReference>
<name>A0ABV4QLE5_9ACTN</name>
<keyword evidence="4 5" id="KW-0732">Signal</keyword>